<dbReference type="SUPFAM" id="SSF46689">
    <property type="entry name" value="Homeodomain-like"/>
    <property type="match status" value="2"/>
</dbReference>
<dbReference type="InterPro" id="IPR009057">
    <property type="entry name" value="Homeodomain-like_sf"/>
</dbReference>
<dbReference type="KEGG" id="grc:GI584_19235"/>
<dbReference type="PROSITE" id="PS01124">
    <property type="entry name" value="HTH_ARAC_FAMILY_2"/>
    <property type="match status" value="1"/>
</dbReference>
<dbReference type="GO" id="GO:0003700">
    <property type="term" value="F:DNA-binding transcription factor activity"/>
    <property type="evidence" value="ECO:0007669"/>
    <property type="project" value="InterPro"/>
</dbReference>
<dbReference type="Gene3D" id="1.10.10.60">
    <property type="entry name" value="Homeodomain-like"/>
    <property type="match status" value="2"/>
</dbReference>
<sequence length="290" mass="34972">MEFKNLTPYIRVAMDSKIKPPFYINRSIFDYELIFLKEGEILLAVEDNSYHCVPGDIIFLKPMQHHMLKSINENTIYQPHIHFDFFHREDSKDVKVSFKKMHEMTPKENSWFREDITKQVNIDISPVIRLKNPIIIENLLFDIINEFDQKLPYYEVTIQGLFSQLWGYIQREIHWQKNTQIQKYWEEIQHVKAYINHHHAREVTLEELEKVANISKYHLVRLFKMTYRVTPIKYHLQIRIEKAKELIQYSELSINEIAERFGFNSIHAFSRSFKNMEGVPPSFYRKSSKE</sequence>
<evidence type="ECO:0000256" key="1">
    <source>
        <dbReference type="ARBA" id="ARBA00023015"/>
    </source>
</evidence>
<evidence type="ECO:0000259" key="4">
    <source>
        <dbReference type="PROSITE" id="PS01124"/>
    </source>
</evidence>
<dbReference type="PRINTS" id="PR00032">
    <property type="entry name" value="HTHARAC"/>
</dbReference>
<dbReference type="PANTHER" id="PTHR43280:SF28">
    <property type="entry name" value="HTH-TYPE TRANSCRIPTIONAL ACTIVATOR RHAS"/>
    <property type="match status" value="1"/>
</dbReference>
<dbReference type="Pfam" id="PF12833">
    <property type="entry name" value="HTH_18"/>
    <property type="match status" value="1"/>
</dbReference>
<dbReference type="EMBL" id="CP045915">
    <property type="protein sequence ID" value="QGH36051.1"/>
    <property type="molecule type" value="Genomic_DNA"/>
</dbReference>
<dbReference type="Proteomes" id="UP000339690">
    <property type="component" value="Chromosome"/>
</dbReference>
<dbReference type="AlphaFoldDB" id="A0A5Q2TPH2"/>
<gene>
    <name evidence="5" type="ORF">GI584_19235</name>
</gene>
<dbReference type="PANTHER" id="PTHR43280">
    <property type="entry name" value="ARAC-FAMILY TRANSCRIPTIONAL REGULATOR"/>
    <property type="match status" value="1"/>
</dbReference>
<evidence type="ECO:0000256" key="3">
    <source>
        <dbReference type="ARBA" id="ARBA00023163"/>
    </source>
</evidence>
<reference evidence="5 6" key="1">
    <citation type="submission" date="2019-11" db="EMBL/GenBank/DDBJ databases">
        <title>Gracilibacillus salitolerans sp. nov., a moderate halophile isolated from a saline soil in northwest China.</title>
        <authorList>
            <person name="Gan L."/>
        </authorList>
    </citation>
    <scope>NUCLEOTIDE SEQUENCE [LARGE SCALE GENOMIC DNA]</scope>
    <source>
        <strain evidence="5 6">SCU50</strain>
    </source>
</reference>
<evidence type="ECO:0000313" key="5">
    <source>
        <dbReference type="EMBL" id="QGH36051.1"/>
    </source>
</evidence>
<dbReference type="GO" id="GO:0043565">
    <property type="term" value="F:sequence-specific DNA binding"/>
    <property type="evidence" value="ECO:0007669"/>
    <property type="project" value="InterPro"/>
</dbReference>
<dbReference type="PROSITE" id="PS00041">
    <property type="entry name" value="HTH_ARAC_FAMILY_1"/>
    <property type="match status" value="1"/>
</dbReference>
<keyword evidence="2" id="KW-0238">DNA-binding</keyword>
<name>A0A5Q2TPH2_9BACI</name>
<organism evidence="5 6">
    <name type="scientific">Gracilibacillus salitolerans</name>
    <dbReference type="NCBI Taxonomy" id="2663022"/>
    <lineage>
        <taxon>Bacteria</taxon>
        <taxon>Bacillati</taxon>
        <taxon>Bacillota</taxon>
        <taxon>Bacilli</taxon>
        <taxon>Bacillales</taxon>
        <taxon>Bacillaceae</taxon>
        <taxon>Gracilibacillus</taxon>
    </lineage>
</organism>
<evidence type="ECO:0000313" key="6">
    <source>
        <dbReference type="Proteomes" id="UP000339690"/>
    </source>
</evidence>
<accession>A0A5Q2TPH2</accession>
<dbReference type="InterPro" id="IPR003313">
    <property type="entry name" value="AraC-bd"/>
</dbReference>
<proteinExistence type="predicted"/>
<dbReference type="InterPro" id="IPR037923">
    <property type="entry name" value="HTH-like"/>
</dbReference>
<dbReference type="InterPro" id="IPR018062">
    <property type="entry name" value="HTH_AraC-typ_CS"/>
</dbReference>
<dbReference type="SMART" id="SM00342">
    <property type="entry name" value="HTH_ARAC"/>
    <property type="match status" value="1"/>
</dbReference>
<protein>
    <submittedName>
        <fullName evidence="5">Helix-turn-helix domain-containing protein</fullName>
    </submittedName>
</protein>
<keyword evidence="3" id="KW-0804">Transcription</keyword>
<dbReference type="InterPro" id="IPR020449">
    <property type="entry name" value="Tscrpt_reg_AraC-type_HTH"/>
</dbReference>
<dbReference type="RefSeq" id="WP_153792249.1">
    <property type="nucleotide sequence ID" value="NZ_CP045915.1"/>
</dbReference>
<feature type="domain" description="HTH araC/xylS-type" evidence="4">
    <location>
        <begin position="189"/>
        <end position="287"/>
    </location>
</feature>
<keyword evidence="1" id="KW-0805">Transcription regulation</keyword>
<dbReference type="Pfam" id="PF02311">
    <property type="entry name" value="AraC_binding"/>
    <property type="match status" value="1"/>
</dbReference>
<dbReference type="InterPro" id="IPR018060">
    <property type="entry name" value="HTH_AraC"/>
</dbReference>
<keyword evidence="6" id="KW-1185">Reference proteome</keyword>
<dbReference type="SUPFAM" id="SSF51215">
    <property type="entry name" value="Regulatory protein AraC"/>
    <property type="match status" value="1"/>
</dbReference>
<evidence type="ECO:0000256" key="2">
    <source>
        <dbReference type="ARBA" id="ARBA00023125"/>
    </source>
</evidence>